<dbReference type="EMBL" id="CAJVPV010012613">
    <property type="protein sequence ID" value="CAG8671354.1"/>
    <property type="molecule type" value="Genomic_DNA"/>
</dbReference>
<dbReference type="AlphaFoldDB" id="A0A9N9EGW0"/>
<feature type="non-terminal residue" evidence="2">
    <location>
        <position position="618"/>
    </location>
</feature>
<keyword evidence="3" id="KW-1185">Reference proteome</keyword>
<gene>
    <name evidence="2" type="ORF">AMORRO_LOCUS10837</name>
</gene>
<protein>
    <submittedName>
        <fullName evidence="2">4503_t:CDS:1</fullName>
    </submittedName>
</protein>
<reference evidence="2" key="1">
    <citation type="submission" date="2021-06" db="EMBL/GenBank/DDBJ databases">
        <authorList>
            <person name="Kallberg Y."/>
            <person name="Tangrot J."/>
            <person name="Rosling A."/>
        </authorList>
    </citation>
    <scope>NUCLEOTIDE SEQUENCE</scope>
    <source>
        <strain evidence="2">CL551</strain>
    </source>
</reference>
<accession>A0A9N9EGW0</accession>
<dbReference type="OrthoDB" id="2415595at2759"/>
<evidence type="ECO:0000313" key="3">
    <source>
        <dbReference type="Proteomes" id="UP000789342"/>
    </source>
</evidence>
<feature type="region of interest" description="Disordered" evidence="1">
    <location>
        <begin position="596"/>
        <end position="618"/>
    </location>
</feature>
<dbReference type="Proteomes" id="UP000789342">
    <property type="component" value="Unassembled WGS sequence"/>
</dbReference>
<organism evidence="2 3">
    <name type="scientific">Acaulospora morrowiae</name>
    <dbReference type="NCBI Taxonomy" id="94023"/>
    <lineage>
        <taxon>Eukaryota</taxon>
        <taxon>Fungi</taxon>
        <taxon>Fungi incertae sedis</taxon>
        <taxon>Mucoromycota</taxon>
        <taxon>Glomeromycotina</taxon>
        <taxon>Glomeromycetes</taxon>
        <taxon>Diversisporales</taxon>
        <taxon>Acaulosporaceae</taxon>
        <taxon>Acaulospora</taxon>
    </lineage>
</organism>
<feature type="region of interest" description="Disordered" evidence="1">
    <location>
        <begin position="263"/>
        <end position="315"/>
    </location>
</feature>
<proteinExistence type="predicted"/>
<feature type="compositionally biased region" description="Basic and acidic residues" evidence="1">
    <location>
        <begin position="538"/>
        <end position="580"/>
    </location>
</feature>
<evidence type="ECO:0000256" key="1">
    <source>
        <dbReference type="SAM" id="MobiDB-lite"/>
    </source>
</evidence>
<evidence type="ECO:0000313" key="2">
    <source>
        <dbReference type="EMBL" id="CAG8671354.1"/>
    </source>
</evidence>
<feature type="region of interest" description="Disordered" evidence="1">
    <location>
        <begin position="1"/>
        <end position="28"/>
    </location>
</feature>
<feature type="compositionally biased region" description="Acidic residues" evidence="1">
    <location>
        <begin position="607"/>
        <end position="618"/>
    </location>
</feature>
<sequence length="618" mass="71067">GQSPLVQQPTPPATPSSDGHINTLNDAPFSTASNEIRFAKVAEKKSTKKLDPKPEYIEPGILEVKHYGKQTFDTALSTYKTHAKPYVDPQLEIIQPHLQTAKELSIDYVYTPAQKLYDQHAKEHVDKYYDQAKKFATPILLQSQEYAIGAYKAALEHNEKTVTPFYHEQIVPRVGQAKDYYHAEVVPFTKKLVKLVVEKYNEQVVPLYRIYIEPHFINIWDLVQDLINPEAKLKAEEEAKRKEAERREKAEAELKAREEAKRLEAKKEADRRAKEAADRKAKEEADRKAKEEADRKAKEEADRKAKEEADRKAKEEADQKIKELKAFNDTIAAELPRYQHNILSDIDKLIILVQSTTKDTLKDIETKSEIIMKSKGEHTSEIEKIVKMDSVVTEKDIDQKILSINEYFKKKLEDIKEITRESTKEFEDSLTKLVNRFDNDLQGIIDKRSSETRSIIFSKASDQNNAEITEDVERKISKITKEVKDKFSARIEPEISKIKTKIESIKNVARGVAEDIINIKRSATKSLKQQSDTLKSGAQEKPESEKSKGDQKPVEKVEPSKDSSLKDKDGSRDPVLEQLKKRYRLQQDPVLQKLKASYNERKKSVSIDEEEVEEEDDY</sequence>
<feature type="compositionally biased region" description="Polar residues" evidence="1">
    <location>
        <begin position="15"/>
        <end position="28"/>
    </location>
</feature>
<comment type="caution">
    <text evidence="2">The sequence shown here is derived from an EMBL/GenBank/DDBJ whole genome shotgun (WGS) entry which is preliminary data.</text>
</comment>
<feature type="compositionally biased region" description="Polar residues" evidence="1">
    <location>
        <begin position="524"/>
        <end position="536"/>
    </location>
</feature>
<feature type="region of interest" description="Disordered" evidence="1">
    <location>
        <begin position="521"/>
        <end position="584"/>
    </location>
</feature>
<name>A0A9N9EGW0_9GLOM</name>